<keyword evidence="8" id="KW-0966">Cell projection</keyword>
<dbReference type="Pfam" id="PF02465">
    <property type="entry name" value="FliD_N"/>
    <property type="match status" value="1"/>
</dbReference>
<reference evidence="8 9" key="1">
    <citation type="submission" date="2023-07" db="EMBL/GenBank/DDBJ databases">
        <title>Genomic Encyclopedia of Type Strains, Phase IV (KMG-IV): sequencing the most valuable type-strain genomes for metagenomic binning, comparative biology and taxonomic classification.</title>
        <authorList>
            <person name="Goeker M."/>
        </authorList>
    </citation>
    <scope>NUCLEOTIDE SEQUENCE [LARGE SCALE GENOMIC DNA]</scope>
    <source>
        <strain evidence="8 9">DSM 1400</strain>
    </source>
</reference>
<evidence type="ECO:0000313" key="9">
    <source>
        <dbReference type="Proteomes" id="UP001224418"/>
    </source>
</evidence>
<feature type="domain" description="Flagellar hook-associated protein 2 C-terminal" evidence="7">
    <location>
        <begin position="208"/>
        <end position="517"/>
    </location>
</feature>
<evidence type="ECO:0000313" key="8">
    <source>
        <dbReference type="EMBL" id="MDQ0479234.1"/>
    </source>
</evidence>
<dbReference type="EMBL" id="JAUSWN010000006">
    <property type="protein sequence ID" value="MDQ0479234.1"/>
    <property type="molecule type" value="Genomic_DNA"/>
</dbReference>
<comment type="subcellular location">
    <subcellularLocation>
        <location evidence="5">Secreted</location>
    </subcellularLocation>
    <subcellularLocation>
        <location evidence="5">Bacterial flagellum</location>
    </subcellularLocation>
</comment>
<evidence type="ECO:0000256" key="5">
    <source>
        <dbReference type="RuleBase" id="RU362066"/>
    </source>
</evidence>
<accession>A0ABU0JQ99</accession>
<dbReference type="Pfam" id="PF07195">
    <property type="entry name" value="FliD_C"/>
    <property type="match status" value="1"/>
</dbReference>
<proteinExistence type="inferred from homology"/>
<dbReference type="Proteomes" id="UP001224418">
    <property type="component" value="Unassembled WGS sequence"/>
</dbReference>
<evidence type="ECO:0000256" key="3">
    <source>
        <dbReference type="ARBA" id="ARBA00023054"/>
    </source>
</evidence>
<name>A0ABU0JQ99_HATLI</name>
<gene>
    <name evidence="8" type="ORF">QOZ93_000974</name>
</gene>
<keyword evidence="8" id="KW-0282">Flagellum</keyword>
<dbReference type="InterPro" id="IPR040026">
    <property type="entry name" value="FliD"/>
</dbReference>
<keyword evidence="4 5" id="KW-0975">Bacterial flagellum</keyword>
<evidence type="ECO:0000259" key="7">
    <source>
        <dbReference type="Pfam" id="PF07195"/>
    </source>
</evidence>
<dbReference type="InterPro" id="IPR003481">
    <property type="entry name" value="FliD_N"/>
</dbReference>
<comment type="subunit">
    <text evidence="2 5">Homopentamer.</text>
</comment>
<evidence type="ECO:0000256" key="4">
    <source>
        <dbReference type="ARBA" id="ARBA00023143"/>
    </source>
</evidence>
<dbReference type="RefSeq" id="WP_307355325.1">
    <property type="nucleotide sequence ID" value="NZ_BAAACJ010000012.1"/>
</dbReference>
<protein>
    <recommendedName>
        <fullName evidence="5">Flagellar hook-associated protein 2</fullName>
        <shortName evidence="5">HAP2</shortName>
    </recommendedName>
    <alternativeName>
        <fullName evidence="5">Flagellar cap protein</fullName>
    </alternativeName>
</protein>
<dbReference type="PANTHER" id="PTHR30288">
    <property type="entry name" value="FLAGELLAR CAP/ASSEMBLY PROTEIN FLID"/>
    <property type="match status" value="1"/>
</dbReference>
<dbReference type="InterPro" id="IPR010809">
    <property type="entry name" value="FliD_C"/>
</dbReference>
<comment type="function">
    <text evidence="5">Required for morphogenesis and for the elongation of the flagellar filament by facilitating polymerization of the flagellin monomers at the tip of growing filament. Forms a capping structure, which prevents flagellin subunits (transported through the central channel of the flagellum) from leaking out without polymerization at the distal end.</text>
</comment>
<keyword evidence="8" id="KW-0969">Cilium</keyword>
<dbReference type="PANTHER" id="PTHR30288:SF0">
    <property type="entry name" value="FLAGELLAR HOOK-ASSOCIATED PROTEIN 2"/>
    <property type="match status" value="1"/>
</dbReference>
<evidence type="ECO:0000256" key="1">
    <source>
        <dbReference type="ARBA" id="ARBA00009764"/>
    </source>
</evidence>
<keyword evidence="3" id="KW-0175">Coiled coil</keyword>
<keyword evidence="9" id="KW-1185">Reference proteome</keyword>
<evidence type="ECO:0000259" key="6">
    <source>
        <dbReference type="Pfam" id="PF02465"/>
    </source>
</evidence>
<feature type="domain" description="Flagellar hook-associated protein 2 N-terminal" evidence="6">
    <location>
        <begin position="8"/>
        <end position="111"/>
    </location>
</feature>
<comment type="caution">
    <text evidence="8">The sequence shown here is derived from an EMBL/GenBank/DDBJ whole genome shotgun (WGS) entry which is preliminary data.</text>
</comment>
<keyword evidence="5" id="KW-0964">Secreted</keyword>
<comment type="similarity">
    <text evidence="1 5">Belongs to the FliD family.</text>
</comment>
<organism evidence="8 9">
    <name type="scientific">Hathewaya limosa</name>
    <name type="common">Clostridium limosum</name>
    <dbReference type="NCBI Taxonomy" id="1536"/>
    <lineage>
        <taxon>Bacteria</taxon>
        <taxon>Bacillati</taxon>
        <taxon>Bacillota</taxon>
        <taxon>Clostridia</taxon>
        <taxon>Eubacteriales</taxon>
        <taxon>Clostridiaceae</taxon>
        <taxon>Hathewaya</taxon>
    </lineage>
</organism>
<evidence type="ECO:0000256" key="2">
    <source>
        <dbReference type="ARBA" id="ARBA00011255"/>
    </source>
</evidence>
<sequence length="530" mass="60390">MRVTGLATGMDVDKMVSDMMKPYKMKVDKVKQQRELIKWKQDAVRDIIKDVNKLKYTYLDGKGGEKNILSLKSGDILTTETQSGTAAEIKVVKGTAQEGKYTVNVIEKATTSKVILDMDKNYSITGSKSVDINIDSKKVTIDFTGKNVDEVVRNINSSIKNNKDLQGKLVARFSEIEGGLVFQTKETGVKTSLDVTGAGFTQKLKESGKDARFTVENPDGKVSKELTSSENKYEIDGLKITLLDAGKTSVNVKKDTEAVYKKFKEFVDDYNKLVDKIYTKTCEKKQFKYQPLTEEQKKEMKKEDIERWEEKAHQGVLRDDSDLRNMLNDLRKCFFGNDPKAGHYATVEGCNVNFDNKLGINLTNDYTKPGQIVLDEDKFKKNLEENPEEVIKLFTKKSDTLYTPPNKRDSAGKVDINNRKNRSDRFNSQGILERINDVFLDYTRTIRYGAKTKGSLIEKAGMKDEYGSFNEFNNIISKQMQEKDELIKRLNTRNDKRENELYIRFSKLEKMMNSYNAQSSWLAAQFGGGK</sequence>